<keyword evidence="1" id="KW-1133">Transmembrane helix</keyword>
<sequence>MSIVQAEQLAIVFAAGLGLLAVAGLNLLLWRASARVRSVATLLVCGGVVWGTWAVADNVSTPVRAAGWLLAAVAVCLIAGSDWVAAAAAIVRRPVPRWTLAAVVGIGAAVGGVVKYEADARAEDNRGMSDLELTTSPQVDLSPTGTFALTDRGHNVPLLAATGPHTAAEFAELEAQICRGPLSAIRRAPADYQSNCHGWVFTGGRHWVSGVSVDQILTENGYHAITAPRPGDLTVYRGNGGSVAHTALVRYVTPGMPVMVEGKWGCVGVYIHPVDQSMFGTEYTFYRSSRTGHLLAGVDSPGAIVVNHPAPAH</sequence>
<feature type="transmembrane region" description="Helical" evidence="1">
    <location>
        <begin position="36"/>
        <end position="56"/>
    </location>
</feature>
<accession>A0A225DR85</accession>
<protein>
    <submittedName>
        <fullName evidence="2">Uncharacterized protein</fullName>
    </submittedName>
</protein>
<feature type="transmembrane region" description="Helical" evidence="1">
    <location>
        <begin position="98"/>
        <end position="116"/>
    </location>
</feature>
<evidence type="ECO:0000256" key="1">
    <source>
        <dbReference type="SAM" id="Phobius"/>
    </source>
</evidence>
<dbReference type="Proteomes" id="UP000214646">
    <property type="component" value="Unassembled WGS sequence"/>
</dbReference>
<evidence type="ECO:0000313" key="2">
    <source>
        <dbReference type="EMBL" id="OWK38647.1"/>
    </source>
</evidence>
<feature type="transmembrane region" description="Helical" evidence="1">
    <location>
        <begin position="68"/>
        <end position="91"/>
    </location>
</feature>
<dbReference type="EMBL" id="NIDE01000014">
    <property type="protein sequence ID" value="OWK38647.1"/>
    <property type="molecule type" value="Genomic_DNA"/>
</dbReference>
<keyword evidence="1" id="KW-0812">Transmembrane</keyword>
<reference evidence="3" key="1">
    <citation type="submission" date="2017-06" db="EMBL/GenBank/DDBJ databases">
        <title>Genome analysis of Fimbriiglobus ruber SP5, the first member of the order Planctomycetales with confirmed chitinolytic capability.</title>
        <authorList>
            <person name="Ravin N.V."/>
            <person name="Rakitin A.L."/>
            <person name="Ivanova A.A."/>
            <person name="Beletsky A.V."/>
            <person name="Kulichevskaya I.S."/>
            <person name="Mardanov A.V."/>
            <person name="Dedysh S.N."/>
        </authorList>
    </citation>
    <scope>NUCLEOTIDE SEQUENCE [LARGE SCALE GENOMIC DNA]</scope>
    <source>
        <strain evidence="3">SP5</strain>
    </source>
</reference>
<feature type="transmembrane region" description="Helical" evidence="1">
    <location>
        <begin position="6"/>
        <end position="29"/>
    </location>
</feature>
<dbReference type="AlphaFoldDB" id="A0A225DR85"/>
<organism evidence="2 3">
    <name type="scientific">Fimbriiglobus ruber</name>
    <dbReference type="NCBI Taxonomy" id="1908690"/>
    <lineage>
        <taxon>Bacteria</taxon>
        <taxon>Pseudomonadati</taxon>
        <taxon>Planctomycetota</taxon>
        <taxon>Planctomycetia</taxon>
        <taxon>Gemmatales</taxon>
        <taxon>Gemmataceae</taxon>
        <taxon>Fimbriiglobus</taxon>
    </lineage>
</organism>
<proteinExistence type="predicted"/>
<name>A0A225DR85_9BACT</name>
<comment type="caution">
    <text evidence="2">The sequence shown here is derived from an EMBL/GenBank/DDBJ whole genome shotgun (WGS) entry which is preliminary data.</text>
</comment>
<gene>
    <name evidence="2" type="ORF">FRUB_07767</name>
</gene>
<evidence type="ECO:0000313" key="3">
    <source>
        <dbReference type="Proteomes" id="UP000214646"/>
    </source>
</evidence>
<keyword evidence="1" id="KW-0472">Membrane</keyword>
<keyword evidence="3" id="KW-1185">Reference proteome</keyword>